<reference evidence="2 3" key="1">
    <citation type="journal article" date="2016" name="Front. Microbiol.">
        <title>Comparative Genomics Analysis of Streptomyces Species Reveals Their Adaptation to the Marine Environment and Their Diversity at the Genomic Level.</title>
        <authorList>
            <person name="Tian X."/>
            <person name="Zhang Z."/>
            <person name="Yang T."/>
            <person name="Chen M."/>
            <person name="Li J."/>
            <person name="Chen F."/>
            <person name="Yang J."/>
            <person name="Li W."/>
            <person name="Zhang B."/>
            <person name="Zhang Z."/>
            <person name="Wu J."/>
            <person name="Zhang C."/>
            <person name="Long L."/>
            <person name="Xiao J."/>
        </authorList>
    </citation>
    <scope>NUCLEOTIDE SEQUENCE [LARGE SCALE GENOMIC DNA]</scope>
    <source>
        <strain evidence="2 3">SCSIO 10429</strain>
    </source>
</reference>
<evidence type="ECO:0000313" key="3">
    <source>
        <dbReference type="Proteomes" id="UP000176005"/>
    </source>
</evidence>
<sequence>MATVRPVPVPVPTGSLPGPKSRLSAGARPTRLALCVALIRDTVARGREMPHGVFEGGRAGRTAVLGARRGAQLPLPAVEFMAAFRNRRRSARC</sequence>
<name>A0A1E7LD40_9ACTN</name>
<gene>
    <name evidence="2" type="ORF">AN218_00820</name>
</gene>
<dbReference type="EMBL" id="LJGW01000023">
    <property type="protein sequence ID" value="OEV14088.1"/>
    <property type="molecule type" value="Genomic_DNA"/>
</dbReference>
<organism evidence="2 3">
    <name type="scientific">Streptomyces nanshensis</name>
    <dbReference type="NCBI Taxonomy" id="518642"/>
    <lineage>
        <taxon>Bacteria</taxon>
        <taxon>Bacillati</taxon>
        <taxon>Actinomycetota</taxon>
        <taxon>Actinomycetes</taxon>
        <taxon>Kitasatosporales</taxon>
        <taxon>Streptomycetaceae</taxon>
        <taxon>Streptomyces</taxon>
    </lineage>
</organism>
<evidence type="ECO:0000256" key="1">
    <source>
        <dbReference type="SAM" id="MobiDB-lite"/>
    </source>
</evidence>
<keyword evidence="3" id="KW-1185">Reference proteome</keyword>
<evidence type="ECO:0000313" key="2">
    <source>
        <dbReference type="EMBL" id="OEV14088.1"/>
    </source>
</evidence>
<proteinExistence type="predicted"/>
<dbReference type="AlphaFoldDB" id="A0A1E7LD40"/>
<feature type="region of interest" description="Disordered" evidence="1">
    <location>
        <begin position="1"/>
        <end position="25"/>
    </location>
</feature>
<comment type="caution">
    <text evidence="2">The sequence shown here is derived from an EMBL/GenBank/DDBJ whole genome shotgun (WGS) entry which is preliminary data.</text>
</comment>
<protein>
    <submittedName>
        <fullName evidence="2">Uncharacterized protein</fullName>
    </submittedName>
</protein>
<accession>A0A1E7LD40</accession>
<dbReference type="Proteomes" id="UP000176005">
    <property type="component" value="Unassembled WGS sequence"/>
</dbReference>